<keyword evidence="2" id="KW-0812">Transmembrane</keyword>
<feature type="transmembrane region" description="Helical" evidence="2">
    <location>
        <begin position="50"/>
        <end position="71"/>
    </location>
</feature>
<gene>
    <name evidence="3" type="ORF">VNO78_28880</name>
</gene>
<dbReference type="PANTHER" id="PTHR37249">
    <property type="entry name" value="OS03G0206201 PROTEIN"/>
    <property type="match status" value="1"/>
</dbReference>
<sequence length="172" mass="18141">MMLRPQPPPQTVPLPLRRRCVGGAGARRVEAASRAVGNSVAVTVTFIHNAVPGFFVLLLVVGATVTFLNFLSPTGASWFPDFIAPNCGDEATLIAVGSRKLKEDDSSIKSSNNKGDMSQGTLHLNDYSPIDPVPSTAKASLNPGPLEHGTPLNPYVIPKPSPPNHPKPGDSN</sequence>
<feature type="region of interest" description="Disordered" evidence="1">
    <location>
        <begin position="102"/>
        <end position="172"/>
    </location>
</feature>
<dbReference type="PANTHER" id="PTHR37249:SF3">
    <property type="entry name" value="OS03G0206201 PROTEIN"/>
    <property type="match status" value="1"/>
</dbReference>
<feature type="compositionally biased region" description="Polar residues" evidence="1">
    <location>
        <begin position="108"/>
        <end position="122"/>
    </location>
</feature>
<organism evidence="3 4">
    <name type="scientific">Psophocarpus tetragonolobus</name>
    <name type="common">Winged bean</name>
    <name type="synonym">Dolichos tetragonolobus</name>
    <dbReference type="NCBI Taxonomy" id="3891"/>
    <lineage>
        <taxon>Eukaryota</taxon>
        <taxon>Viridiplantae</taxon>
        <taxon>Streptophyta</taxon>
        <taxon>Embryophyta</taxon>
        <taxon>Tracheophyta</taxon>
        <taxon>Spermatophyta</taxon>
        <taxon>Magnoliopsida</taxon>
        <taxon>eudicotyledons</taxon>
        <taxon>Gunneridae</taxon>
        <taxon>Pentapetalae</taxon>
        <taxon>rosids</taxon>
        <taxon>fabids</taxon>
        <taxon>Fabales</taxon>
        <taxon>Fabaceae</taxon>
        <taxon>Papilionoideae</taxon>
        <taxon>50 kb inversion clade</taxon>
        <taxon>NPAAA clade</taxon>
        <taxon>indigoferoid/millettioid clade</taxon>
        <taxon>Phaseoleae</taxon>
        <taxon>Psophocarpus</taxon>
    </lineage>
</organism>
<reference evidence="3 4" key="1">
    <citation type="submission" date="2024-01" db="EMBL/GenBank/DDBJ databases">
        <title>The genomes of 5 underutilized Papilionoideae crops provide insights into root nodulation and disease resistanc.</title>
        <authorList>
            <person name="Jiang F."/>
        </authorList>
    </citation>
    <scope>NUCLEOTIDE SEQUENCE [LARGE SCALE GENOMIC DNA]</scope>
    <source>
        <strain evidence="3">DUOXIRENSHENG_FW03</strain>
        <tissue evidence="3">Leaves</tissue>
    </source>
</reference>
<protein>
    <submittedName>
        <fullName evidence="3">Uncharacterized protein</fullName>
    </submittedName>
</protein>
<evidence type="ECO:0000313" key="3">
    <source>
        <dbReference type="EMBL" id="KAK7383207.1"/>
    </source>
</evidence>
<evidence type="ECO:0000256" key="2">
    <source>
        <dbReference type="SAM" id="Phobius"/>
    </source>
</evidence>
<dbReference type="Proteomes" id="UP001386955">
    <property type="component" value="Unassembled WGS sequence"/>
</dbReference>
<evidence type="ECO:0000313" key="4">
    <source>
        <dbReference type="Proteomes" id="UP001386955"/>
    </source>
</evidence>
<comment type="caution">
    <text evidence="3">The sequence shown here is derived from an EMBL/GenBank/DDBJ whole genome shotgun (WGS) entry which is preliminary data.</text>
</comment>
<proteinExistence type="predicted"/>
<evidence type="ECO:0000256" key="1">
    <source>
        <dbReference type="SAM" id="MobiDB-lite"/>
    </source>
</evidence>
<dbReference type="AlphaFoldDB" id="A0AAN9RTZ1"/>
<dbReference type="EMBL" id="JAYMYS010000008">
    <property type="protein sequence ID" value="KAK7383207.1"/>
    <property type="molecule type" value="Genomic_DNA"/>
</dbReference>
<name>A0AAN9RTZ1_PSOTE</name>
<keyword evidence="2" id="KW-1133">Transmembrane helix</keyword>
<accession>A0AAN9RTZ1</accession>
<keyword evidence="2" id="KW-0472">Membrane</keyword>
<feature type="compositionally biased region" description="Pro residues" evidence="1">
    <location>
        <begin position="157"/>
        <end position="166"/>
    </location>
</feature>
<keyword evidence="4" id="KW-1185">Reference proteome</keyword>